<dbReference type="EMBL" id="CM001294">
    <property type="protein sequence ID" value="EHH59315.1"/>
    <property type="molecule type" value="Genomic_DNA"/>
</dbReference>
<dbReference type="Proteomes" id="UP000009130">
    <property type="component" value="Chromosome 19"/>
</dbReference>
<gene>
    <name evidence="2" type="ORF">EGM_09393</name>
</gene>
<feature type="region of interest" description="Disordered" evidence="1">
    <location>
        <begin position="1"/>
        <end position="32"/>
    </location>
</feature>
<name>G7PZP5_MACFA</name>
<feature type="non-terminal residue" evidence="2">
    <location>
        <position position="32"/>
    </location>
</feature>
<dbReference type="AlphaFoldDB" id="G7PZP5"/>
<protein>
    <submittedName>
        <fullName evidence="2">Uncharacterized protein</fullName>
    </submittedName>
</protein>
<organism>
    <name type="scientific">Macaca fascicularis</name>
    <name type="common">Crab-eating macaque</name>
    <name type="synonym">Cynomolgus monkey</name>
    <dbReference type="NCBI Taxonomy" id="9541"/>
    <lineage>
        <taxon>Eukaryota</taxon>
        <taxon>Metazoa</taxon>
        <taxon>Chordata</taxon>
        <taxon>Craniata</taxon>
        <taxon>Vertebrata</taxon>
        <taxon>Euteleostomi</taxon>
        <taxon>Mammalia</taxon>
        <taxon>Eutheria</taxon>
        <taxon>Euarchontoglires</taxon>
        <taxon>Primates</taxon>
        <taxon>Haplorrhini</taxon>
        <taxon>Catarrhini</taxon>
        <taxon>Cercopithecidae</taxon>
        <taxon>Cercopithecinae</taxon>
        <taxon>Macaca</taxon>
    </lineage>
</organism>
<sequence length="32" mass="3742">PVPCPRPHSVRRSTYNFESSDQPKEHLTNFKS</sequence>
<reference evidence="2" key="1">
    <citation type="journal article" date="2011" name="Nat. Biotechnol.">
        <title>Genome sequencing and comparison of two nonhuman primate animal models, the cynomolgus and Chinese rhesus macaques.</title>
        <authorList>
            <person name="Yan G."/>
            <person name="Zhang G."/>
            <person name="Fang X."/>
            <person name="Zhang Y."/>
            <person name="Li C."/>
            <person name="Ling F."/>
            <person name="Cooper D.N."/>
            <person name="Li Q."/>
            <person name="Li Y."/>
            <person name="van Gool A.J."/>
            <person name="Du H."/>
            <person name="Chen J."/>
            <person name="Chen R."/>
            <person name="Zhang P."/>
            <person name="Huang Z."/>
            <person name="Thompson J.R."/>
            <person name="Meng Y."/>
            <person name="Bai Y."/>
            <person name="Wang J."/>
            <person name="Zhuo M."/>
            <person name="Wang T."/>
            <person name="Huang Y."/>
            <person name="Wei L."/>
            <person name="Li J."/>
            <person name="Wang Z."/>
            <person name="Hu H."/>
            <person name="Yang P."/>
            <person name="Le L."/>
            <person name="Stenson P.D."/>
            <person name="Li B."/>
            <person name="Liu X."/>
            <person name="Ball E.V."/>
            <person name="An N."/>
            <person name="Huang Q."/>
            <person name="Zhang Y."/>
            <person name="Fan W."/>
            <person name="Zhang X."/>
            <person name="Li Y."/>
            <person name="Wang W."/>
            <person name="Katze M.G."/>
            <person name="Su B."/>
            <person name="Nielsen R."/>
            <person name="Yang H."/>
            <person name="Wang J."/>
            <person name="Wang X."/>
            <person name="Wang J."/>
        </authorList>
    </citation>
    <scope>NUCLEOTIDE SEQUENCE [LARGE SCALE GENOMIC DNA]</scope>
    <source>
        <strain evidence="2">CE-4</strain>
    </source>
</reference>
<accession>G7PZP5</accession>
<evidence type="ECO:0000313" key="2">
    <source>
        <dbReference type="EMBL" id="EHH59315.1"/>
    </source>
</evidence>
<evidence type="ECO:0000256" key="1">
    <source>
        <dbReference type="SAM" id="MobiDB-lite"/>
    </source>
</evidence>
<feature type="compositionally biased region" description="Basic and acidic residues" evidence="1">
    <location>
        <begin position="21"/>
        <end position="32"/>
    </location>
</feature>
<proteinExistence type="predicted"/>
<feature type="non-terminal residue" evidence="2">
    <location>
        <position position="1"/>
    </location>
</feature>